<evidence type="ECO:0000256" key="1">
    <source>
        <dbReference type="SAM" id="MobiDB-lite"/>
    </source>
</evidence>
<dbReference type="EMBL" id="HBGU01042849">
    <property type="protein sequence ID" value="CAD9474067.1"/>
    <property type="molecule type" value="Transcribed_RNA"/>
</dbReference>
<proteinExistence type="predicted"/>
<protein>
    <submittedName>
        <fullName evidence="2">Uncharacterized protein</fullName>
    </submittedName>
</protein>
<evidence type="ECO:0000313" key="2">
    <source>
        <dbReference type="EMBL" id="CAD9474067.1"/>
    </source>
</evidence>
<organism evidence="2">
    <name type="scientific">Haptolina brevifila</name>
    <dbReference type="NCBI Taxonomy" id="156173"/>
    <lineage>
        <taxon>Eukaryota</taxon>
        <taxon>Haptista</taxon>
        <taxon>Haptophyta</taxon>
        <taxon>Prymnesiophyceae</taxon>
        <taxon>Prymnesiales</taxon>
        <taxon>Prymnesiaceae</taxon>
        <taxon>Haptolina</taxon>
    </lineage>
</organism>
<sequence>MTAVSESSVTGATRAGLLRPPIERRSVRRGARVLELLIVVQAMARLMCDVDMAEQAEIWRLEGGGSPIEQLLRSPTAWPTCMWSDVGPDAESEESTDAVPHLMLQAVSALSDALAAAAAAQPVLAAVNLPGSVAPTPSAPPAPSAVPLRNSTVETARRRVRGPTLTEQSDISELVRL</sequence>
<feature type="region of interest" description="Disordered" evidence="1">
    <location>
        <begin position="136"/>
        <end position="171"/>
    </location>
</feature>
<dbReference type="AlphaFoldDB" id="A0A7S2GX06"/>
<name>A0A7S2GX06_9EUKA</name>
<accession>A0A7S2GX06</accession>
<reference evidence="2" key="1">
    <citation type="submission" date="2021-01" db="EMBL/GenBank/DDBJ databases">
        <authorList>
            <person name="Corre E."/>
            <person name="Pelletier E."/>
            <person name="Niang G."/>
            <person name="Scheremetjew M."/>
            <person name="Finn R."/>
            <person name="Kale V."/>
            <person name="Holt S."/>
            <person name="Cochrane G."/>
            <person name="Meng A."/>
            <person name="Brown T."/>
            <person name="Cohen L."/>
        </authorList>
    </citation>
    <scope>NUCLEOTIDE SEQUENCE</scope>
    <source>
        <strain evidence="2">UTEX LB 985</strain>
    </source>
</reference>
<gene>
    <name evidence="2" type="ORF">CBRE1094_LOCUS23363</name>
</gene>